<evidence type="ECO:0000313" key="2">
    <source>
        <dbReference type="EMBL" id="AFL95282.1"/>
    </source>
</evidence>
<dbReference type="HOGENOM" id="CLU_136188_0_0_2"/>
<dbReference type="Pfam" id="PF13091">
    <property type="entry name" value="PLDc_2"/>
    <property type="match status" value="1"/>
</dbReference>
<feature type="domain" description="PLD phosphodiesterase" evidence="1">
    <location>
        <begin position="102"/>
        <end position="129"/>
    </location>
</feature>
<dbReference type="InterPro" id="IPR001736">
    <property type="entry name" value="PLipase_D/transphosphatidylase"/>
</dbReference>
<protein>
    <recommendedName>
        <fullName evidence="1">PLD phosphodiesterase domain-containing protein</fullName>
    </recommendedName>
</protein>
<proteinExistence type="predicted"/>
<keyword evidence="3" id="KW-1185">Reference proteome</keyword>
<dbReference type="AlphaFoldDB" id="I3ZU98"/>
<dbReference type="GO" id="GO:0032049">
    <property type="term" value="P:cardiolipin biosynthetic process"/>
    <property type="evidence" value="ECO:0007669"/>
    <property type="project" value="UniProtKB-ARBA"/>
</dbReference>
<dbReference type="PROSITE" id="PS50035">
    <property type="entry name" value="PLD"/>
    <property type="match status" value="1"/>
</dbReference>
<gene>
    <name evidence="2" type="ORF">CL1_1079</name>
</gene>
<evidence type="ECO:0000259" key="1">
    <source>
        <dbReference type="PROSITE" id="PS50035"/>
    </source>
</evidence>
<dbReference type="GeneID" id="13037466"/>
<dbReference type="GO" id="GO:0030572">
    <property type="term" value="F:phosphatidyltransferase activity"/>
    <property type="evidence" value="ECO:0007669"/>
    <property type="project" value="UniProtKB-ARBA"/>
</dbReference>
<dbReference type="Gene3D" id="3.30.870.10">
    <property type="entry name" value="Endonuclease Chain A"/>
    <property type="match status" value="1"/>
</dbReference>
<name>I3ZU98_THECF</name>
<accession>I3ZU98</accession>
<dbReference type="RefSeq" id="WP_014788917.1">
    <property type="nucleotide sequence ID" value="NC_018015.1"/>
</dbReference>
<dbReference type="SUPFAM" id="SSF56024">
    <property type="entry name" value="Phospholipase D/nuclease"/>
    <property type="match status" value="1"/>
</dbReference>
<dbReference type="InterPro" id="IPR025202">
    <property type="entry name" value="PLD-like_dom"/>
</dbReference>
<sequence length="155" mass="17970">MSRNVKILTTGNHLKSRNFRNIETVIQELFDDAHEQIHLVTYVITDNTMWLIDMIEKSLRRGRFVKLIVNELNPSLKVTQKLFQLKKHYENFILVEFSKKYPGETIHAKTIVVDRRKAVIGSMNFTWGGMVGNHEIGVLIEGPEIEDLAYALDML</sequence>
<dbReference type="PANTHER" id="PTHR21248:SF22">
    <property type="entry name" value="PHOSPHOLIPASE D"/>
    <property type="match status" value="1"/>
</dbReference>
<dbReference type="KEGG" id="thm:CL1_1079"/>
<dbReference type="PANTHER" id="PTHR21248">
    <property type="entry name" value="CARDIOLIPIN SYNTHASE"/>
    <property type="match status" value="1"/>
</dbReference>
<organism evidence="2 3">
    <name type="scientific">Thermococcus cleftensis (strain DSM 27260 / KACC 17922 / CL1)</name>
    <dbReference type="NCBI Taxonomy" id="163003"/>
    <lineage>
        <taxon>Archaea</taxon>
        <taxon>Methanobacteriati</taxon>
        <taxon>Methanobacteriota</taxon>
        <taxon>Thermococci</taxon>
        <taxon>Thermococcales</taxon>
        <taxon>Thermococcaceae</taxon>
        <taxon>Thermococcus</taxon>
    </lineage>
</organism>
<dbReference type="EMBL" id="CP003651">
    <property type="protein sequence ID" value="AFL95282.1"/>
    <property type="molecule type" value="Genomic_DNA"/>
</dbReference>
<dbReference type="STRING" id="163003.CL1_1079"/>
<evidence type="ECO:0000313" key="3">
    <source>
        <dbReference type="Proteomes" id="UP000006064"/>
    </source>
</evidence>
<reference evidence="2 3" key="1">
    <citation type="journal article" date="2012" name="J. Bacteriol.">
        <title>Complete Genome Sequence of the Hyperthermophilic Archaeon Thermococcus sp. Strain CL1, Isolated from a Paralvinella sp. Polychaete Worm Collected from a Hydrothermal Vent.</title>
        <authorList>
            <person name="Jung J.H."/>
            <person name="Holden J.F."/>
            <person name="Seo D.H."/>
            <person name="Park K.H."/>
            <person name="Shin H."/>
            <person name="Ryu S."/>
            <person name="Lee J.H."/>
            <person name="Park C.S."/>
        </authorList>
    </citation>
    <scope>NUCLEOTIDE SEQUENCE [LARGE SCALE GENOMIC DNA]</scope>
    <source>
        <strain evidence="3">DSM 27260 / KACC 17922 / CL1</strain>
    </source>
</reference>
<dbReference type="Proteomes" id="UP000006064">
    <property type="component" value="Chromosome"/>
</dbReference>